<evidence type="ECO:0000313" key="3">
    <source>
        <dbReference type="EMBL" id="OLP75198.1"/>
    </source>
</evidence>
<gene>
    <name evidence="3" type="ORF">AK812_SmicGene45042</name>
</gene>
<dbReference type="OrthoDB" id="410615at2759"/>
<sequence>MSLRSLQIGHDNDANGMNNDFSPDAESKLESGKETSMAPSIDQPCWDNYIRDDIKMKFSTGHVKLHPDWKPPEKRKPGPKKIKIFYDGQNRCMDLECRYTISELSDFEELMPGRYVLYKSNHFVGLKVFADGTCHVGRNHRPTDCLCARTSELDLAEYDMIFQVQKQGCKTSMERDVSGGSPTLTDQQKRKIDDSKLEAVARKGKRLAALRGLRLRHADPTSTWIPALPASPEDFDLSTSPDVDILKFVHPHLRDLKVQFHPASHVYEVHGQATNGSVTGMIHAFCKKFDADTTIRGMQNGPRWPREGYLRENISMHSLVRLSILCPELPGLFVARPRNDAQIAGLLQRLRHADDFEDEVVQLSLSPPEIRDMWSRGCSEAAHYGTYMHYLFEAYLNGYEVPSTSPEFRMFQSFLSTIDRDATVWRTEWVVYGEDENIAGSIDFCARLADGSLMLADWKRTSGLRNKFGSRQQMLPPLQHLPDCTGMHYRLQLNAYRYIVEKYYGFQVSRMCIVCCHPEHGATPLVDEVGRFETETEAMMAMWRDARGGAAASPLPGRLETRLEVWEGTQRQRASFFAEFPNGIKILPHPSECQSDSKRIWEKKMYISRNLLAMLIDDYYNKTYIVYLYICNLMRHHPAQCRLFETAIPHPATASMDSRRWLGAVIDFLVVHFPPHLYASLRCRKDVRGGSQESIMPPVGVDPERDATMEPVEVQVPDANDQPERLTGLSQELEGFIDEAQHSEHLERARKRRTLPGAATTAQDFELELSRYNTACDTSLDGAVQFSASGEATILQRVEGLKRWVLQRMPNLDDDMLRLAAGALSVYRLRLWDMHIREHVLLLWIVEGGEHMRCHGGNLYFYQHGAFTVHRGIPPQATLARCKKFVLVLEGFFRSITRSGLDNDQQVLDELSTLLSQRNNSRELMQDCETAALRGKRLQNKRARSAVLKQHTQLLEDRIFNLVVEWCDTPQVFACNQAAIALAKRGENIVSVGQSLYSAHLDAVYSPNHKFIDPNIWYDESEMRKQVEQSAGCFILTAQEAPETNKKMREDLFKKTMSADGIAGRRPYGMQTRMIELVGWKRYELNRFLKFQGVSEQNLPSILRRCMVWKPMARFIEESIICDVYPDANLDGYFSKDDTLKDFLRSGPAVAAALRVQHGFETLHSRQQCVDKIENYANQPFTEDRVRSACGLPKKVRSGESDAHLRVPVDPPSQEDDEDKKTSEVESLSPIAELIKSHCLQNSKNVMTKTMFVGYLRLPPEHPKELSKDAIWQKLLDHRLLIPAKDTAKYKDSVIPLIACTKSLGGIVNLAVASDTTEHREVHDISALMNYAHGCGDREANAALVIAYLDSQINSGKGVGKGHKLPEALEKMKDLRSKLSAAEELLSRICEKASSSLPRESKSNRPDVGGRPKRRRTRKQAQGKEEPEAAETEPGELPEPATFLQERKFVYDRNFQNMIRTRAYVQGDGAQKFSRRMLRVLCPQTVDFDIQNAVFVILQQLVQKLDVSSSMPQALLDILADCAKKRQEVCENRLNLSEKKGKHLLHELLFGGIPPACLAQNHFVKDFQQLSLCLRWFACSLLPETYAVIKEMSAKKHPEASALFYLYAAIEDYILQAWEVAVVKLKPKHVSLHFDGLRCMGMETDMTTDQLCTHFAEHIKAVTGFDVVIVEKKHLLFSEMCFESEDKTDKLDFDTVLTAPGNCICLALANLFPSRLDQIKKWVRAATSENADAERTCSRSYKKTLQGLKVHAVPSMEPVFQIGGNYLIHMENGGRPHCISCVVRAENDVVLVDSRGRTYSTVSQVASFAETCVDSKSIVLFRCFEKQPGSIPPAQALKEGQELLLNLQAGAGQDEWTSCLTQPADSSLQESSDDEGGDPEEELDESLVQVSDTLLRSMELEVSRQLKTTSSAKKCPFCPFRTFQKNSRVQSHVRRYHTVGRQFVCSGTKQLKIVAALFDDDQISGNPGGKYLERSACILSKNIVPGLSVSQNEIDRYIRLVLTAAKARILTFLAGRKAQLLSLLPTMTAHWWPLIEDIFAAPVLQACCKKMVDFYIDRREFETISIDATIKCCMAVMGQESYRRSAAKRNAAPFDDESAYRRVLTVRGRTSAVLAMVAVPNEKAEEVSLAVSNALPLAGLHQIQCVASDNAYLKLYAELARILPNLQAKRIFETLDGEKPFKSRLEYVEALAALAALHPEADIPLEDSRRVE</sequence>
<dbReference type="InterPro" id="IPR011604">
    <property type="entry name" value="PDDEXK-like_dom_sf"/>
</dbReference>
<keyword evidence="1" id="KW-0175">Coiled coil</keyword>
<feature type="region of interest" description="Disordered" evidence="2">
    <location>
        <begin position="1197"/>
        <end position="1226"/>
    </location>
</feature>
<feature type="coiled-coil region" evidence="1">
    <location>
        <begin position="1365"/>
        <end position="1392"/>
    </location>
</feature>
<evidence type="ECO:0000256" key="2">
    <source>
        <dbReference type="SAM" id="MobiDB-lite"/>
    </source>
</evidence>
<dbReference type="Gene3D" id="3.90.320.10">
    <property type="match status" value="1"/>
</dbReference>
<feature type="non-terminal residue" evidence="3">
    <location>
        <position position="2212"/>
    </location>
</feature>
<feature type="compositionally biased region" description="Basic and acidic residues" evidence="2">
    <location>
        <begin position="1399"/>
        <end position="1410"/>
    </location>
</feature>
<feature type="region of interest" description="Disordered" evidence="2">
    <location>
        <begin position="1862"/>
        <end position="1884"/>
    </location>
</feature>
<evidence type="ECO:0000313" key="4">
    <source>
        <dbReference type="Proteomes" id="UP000186817"/>
    </source>
</evidence>
<feature type="region of interest" description="Disordered" evidence="2">
    <location>
        <begin position="1393"/>
        <end position="1439"/>
    </location>
</feature>
<evidence type="ECO:0000256" key="1">
    <source>
        <dbReference type="SAM" id="Coils"/>
    </source>
</evidence>
<feature type="compositionally biased region" description="Acidic residues" evidence="2">
    <location>
        <begin position="1871"/>
        <end position="1884"/>
    </location>
</feature>
<dbReference type="OMA" id="CRYTISE"/>
<organism evidence="3 4">
    <name type="scientific">Symbiodinium microadriaticum</name>
    <name type="common">Dinoflagellate</name>
    <name type="synonym">Zooxanthella microadriatica</name>
    <dbReference type="NCBI Taxonomy" id="2951"/>
    <lineage>
        <taxon>Eukaryota</taxon>
        <taxon>Sar</taxon>
        <taxon>Alveolata</taxon>
        <taxon>Dinophyceae</taxon>
        <taxon>Suessiales</taxon>
        <taxon>Symbiodiniaceae</taxon>
        <taxon>Symbiodinium</taxon>
    </lineage>
</organism>
<comment type="caution">
    <text evidence="3">The sequence shown here is derived from an EMBL/GenBank/DDBJ whole genome shotgun (WGS) entry which is preliminary data.</text>
</comment>
<feature type="region of interest" description="Disordered" evidence="2">
    <location>
        <begin position="1"/>
        <end position="39"/>
    </location>
</feature>
<reference evidence="3 4" key="1">
    <citation type="submission" date="2016-02" db="EMBL/GenBank/DDBJ databases">
        <title>Genome analysis of coral dinoflagellate symbionts highlights evolutionary adaptations to a symbiotic lifestyle.</title>
        <authorList>
            <person name="Aranda M."/>
            <person name="Li Y."/>
            <person name="Liew Y.J."/>
            <person name="Baumgarten S."/>
            <person name="Simakov O."/>
            <person name="Wilson M."/>
            <person name="Piel J."/>
            <person name="Ashoor H."/>
            <person name="Bougouffa S."/>
            <person name="Bajic V.B."/>
            <person name="Ryu T."/>
            <person name="Ravasi T."/>
            <person name="Bayer T."/>
            <person name="Micklem G."/>
            <person name="Kim H."/>
            <person name="Bhak J."/>
            <person name="Lajeunesse T.C."/>
            <person name="Voolstra C.R."/>
        </authorList>
    </citation>
    <scope>NUCLEOTIDE SEQUENCE [LARGE SCALE GENOMIC DNA]</scope>
    <source>
        <strain evidence="3 4">CCMP2467</strain>
    </source>
</reference>
<dbReference type="EMBL" id="LSRX01002696">
    <property type="protein sequence ID" value="OLP75198.1"/>
    <property type="molecule type" value="Genomic_DNA"/>
</dbReference>
<dbReference type="Proteomes" id="UP000186817">
    <property type="component" value="Unassembled WGS sequence"/>
</dbReference>
<protein>
    <submittedName>
        <fullName evidence="3">Uncharacterized protein</fullName>
    </submittedName>
</protein>
<proteinExistence type="predicted"/>
<keyword evidence="4" id="KW-1185">Reference proteome</keyword>
<feature type="compositionally biased region" description="Basic residues" evidence="2">
    <location>
        <begin position="1411"/>
        <end position="1421"/>
    </location>
</feature>
<name>A0A1Q9BWX5_SYMMI</name>
<feature type="compositionally biased region" description="Basic and acidic residues" evidence="2">
    <location>
        <begin position="1197"/>
        <end position="1207"/>
    </location>
</feature>
<accession>A0A1Q9BWX5</accession>